<evidence type="ECO:0000256" key="1">
    <source>
        <dbReference type="SAM" id="MobiDB-lite"/>
    </source>
</evidence>
<dbReference type="Pfam" id="PF08843">
    <property type="entry name" value="AbiEii"/>
    <property type="match status" value="1"/>
</dbReference>
<dbReference type="Proteomes" id="UP001239215">
    <property type="component" value="Unassembled WGS sequence"/>
</dbReference>
<feature type="region of interest" description="Disordered" evidence="1">
    <location>
        <begin position="271"/>
        <end position="316"/>
    </location>
</feature>
<feature type="region of interest" description="Disordered" evidence="1">
    <location>
        <begin position="1"/>
        <end position="20"/>
    </location>
</feature>
<evidence type="ECO:0000313" key="2">
    <source>
        <dbReference type="EMBL" id="MDQ1106620.1"/>
    </source>
</evidence>
<feature type="compositionally biased region" description="Basic and acidic residues" evidence="1">
    <location>
        <begin position="296"/>
        <end position="308"/>
    </location>
</feature>
<dbReference type="AlphaFoldDB" id="A0AAJ1U5Y3"/>
<dbReference type="RefSeq" id="WP_307204451.1">
    <property type="nucleotide sequence ID" value="NZ_JAUTAN010000001.1"/>
</dbReference>
<dbReference type="EMBL" id="JAUTAN010000001">
    <property type="protein sequence ID" value="MDQ1106620.1"/>
    <property type="molecule type" value="Genomic_DNA"/>
</dbReference>
<reference evidence="2" key="1">
    <citation type="submission" date="2023-07" db="EMBL/GenBank/DDBJ databases">
        <title>Functional and genomic diversity of the sorghum phyllosphere microbiome.</title>
        <authorList>
            <person name="Shade A."/>
        </authorList>
    </citation>
    <scope>NUCLEOTIDE SEQUENCE</scope>
    <source>
        <strain evidence="2">SORGH_AS_1067</strain>
    </source>
</reference>
<evidence type="ECO:0000313" key="3">
    <source>
        <dbReference type="Proteomes" id="UP001239215"/>
    </source>
</evidence>
<protein>
    <recommendedName>
        <fullName evidence="4">Nucleotidyl transferase AbiEii/AbiGii toxin family protein</fullName>
    </recommendedName>
</protein>
<gene>
    <name evidence="2" type="ORF">QE405_003904</name>
</gene>
<comment type="caution">
    <text evidence="2">The sequence shown here is derived from an EMBL/GenBank/DDBJ whole genome shotgun (WGS) entry which is preliminary data.</text>
</comment>
<organism evidence="2 3">
    <name type="scientific">Nocardioides zeae</name>
    <dbReference type="NCBI Taxonomy" id="1457234"/>
    <lineage>
        <taxon>Bacteria</taxon>
        <taxon>Bacillati</taxon>
        <taxon>Actinomycetota</taxon>
        <taxon>Actinomycetes</taxon>
        <taxon>Propionibacteriales</taxon>
        <taxon>Nocardioidaceae</taxon>
        <taxon>Nocardioides</taxon>
    </lineage>
</organism>
<accession>A0AAJ1U5Y3</accession>
<name>A0AAJ1U5Y3_9ACTN</name>
<sequence>MSDAGSRDESGRPAAAPDLERAAFEQIQQRVAAVALRSAAASGFALAGAGAIRAHGVTDRPTQDVDLFTTQTDPAAFSAAVDEVVAGLGNEGFQVAALRRLDGFARLQVLAPPTPATTEEHRPGGPEDPSGLVVEVDLGIDWRAHPPVTLDVGPVLALEDAVANKVLALYSRGEVRDYLDVDAIRQTGRFNDDELLTAAAERDPGFEPLMFGRQLRGVERAEPAAVEPYGLDADDLAAVQARLTLWSAQIDPAGASAAHLRAAAHDELQQARSTAARLDAANTSAARVESEAQLPRVDEPRRATLERGSKRRPLSS</sequence>
<feature type="compositionally biased region" description="Basic and acidic residues" evidence="1">
    <location>
        <begin position="1"/>
        <end position="11"/>
    </location>
</feature>
<evidence type="ECO:0008006" key="4">
    <source>
        <dbReference type="Google" id="ProtNLM"/>
    </source>
</evidence>
<proteinExistence type="predicted"/>
<dbReference type="InterPro" id="IPR014942">
    <property type="entry name" value="AbiEii"/>
</dbReference>